<dbReference type="EMBL" id="VSSQ01042990">
    <property type="protein sequence ID" value="MPM96629.1"/>
    <property type="molecule type" value="Genomic_DNA"/>
</dbReference>
<protein>
    <submittedName>
        <fullName evidence="1">Uncharacterized protein</fullName>
    </submittedName>
</protein>
<proteinExistence type="predicted"/>
<comment type="caution">
    <text evidence="1">The sequence shown here is derived from an EMBL/GenBank/DDBJ whole genome shotgun (WGS) entry which is preliminary data.</text>
</comment>
<name>A0A645E513_9ZZZZ</name>
<accession>A0A645E513</accession>
<sequence length="83" mass="9412">MNPDPFTLRELVRMAESRGRLEWGQTSCLMALVANILRDPKKSKPVKPGDFNPYSQKAKPMMKITMAQLRGMIPDPKRLVITA</sequence>
<gene>
    <name evidence="1" type="ORF">SDC9_143794</name>
</gene>
<reference evidence="1" key="1">
    <citation type="submission" date="2019-08" db="EMBL/GenBank/DDBJ databases">
        <authorList>
            <person name="Kucharzyk K."/>
            <person name="Murdoch R.W."/>
            <person name="Higgins S."/>
            <person name="Loffler F."/>
        </authorList>
    </citation>
    <scope>NUCLEOTIDE SEQUENCE</scope>
</reference>
<dbReference type="AlphaFoldDB" id="A0A645E513"/>
<organism evidence="1">
    <name type="scientific">bioreactor metagenome</name>
    <dbReference type="NCBI Taxonomy" id="1076179"/>
    <lineage>
        <taxon>unclassified sequences</taxon>
        <taxon>metagenomes</taxon>
        <taxon>ecological metagenomes</taxon>
    </lineage>
</organism>
<evidence type="ECO:0000313" key="1">
    <source>
        <dbReference type="EMBL" id="MPM96629.1"/>
    </source>
</evidence>